<dbReference type="Proteomes" id="UP000095287">
    <property type="component" value="Unplaced"/>
</dbReference>
<protein>
    <submittedName>
        <fullName evidence="5">RRM domain-containing protein</fullName>
    </submittedName>
</protein>
<evidence type="ECO:0000259" key="3">
    <source>
        <dbReference type="PROSITE" id="PS50102"/>
    </source>
</evidence>
<keyword evidence="1" id="KW-0694">RNA-binding</keyword>
<dbReference type="Pfam" id="PF00076">
    <property type="entry name" value="RRM_1"/>
    <property type="match status" value="1"/>
</dbReference>
<evidence type="ECO:0000313" key="5">
    <source>
        <dbReference type="WBParaSite" id="L893_g23294.t1"/>
    </source>
</evidence>
<keyword evidence="2" id="KW-0175">Coiled coil</keyword>
<dbReference type="SUPFAM" id="SSF54928">
    <property type="entry name" value="RNA-binding domain, RBD"/>
    <property type="match status" value="1"/>
</dbReference>
<name>A0A1I7Z6E7_9BILA</name>
<sequence length="319" mass="37067">MSLLELNEKISEHLDAIEAKPIPLTIRSHLNKIKEYFEQYVETSELGSHPTTSDRTTHLESTSKEYCQHCDELSEANERQERTIEELRKAEERLTSELESKEETIADLEEKCAIYSKVTLKYFKDKAQLAKQCEEYRQRCDELSAAKEHHEGTIEEKKNGKRLTYHLAPKRSVTKELRRFGKKLTSELASQKQIIVQLERKCTEINEVLHLPPDVFISEAEIRVENLPRDVTEADLFYKFRRIGPLSSIRVFRGTLLYQPYIICADVEFQHPADAERAIDTLNWDDMDGSRICIAWSPNSAQGKLNNQTHHQDSARTFQ</sequence>
<dbReference type="InterPro" id="IPR012677">
    <property type="entry name" value="Nucleotide-bd_a/b_plait_sf"/>
</dbReference>
<dbReference type="SMART" id="SM00360">
    <property type="entry name" value="RRM"/>
    <property type="match status" value="1"/>
</dbReference>
<dbReference type="GO" id="GO:0003723">
    <property type="term" value="F:RNA binding"/>
    <property type="evidence" value="ECO:0007669"/>
    <property type="project" value="UniProtKB-UniRule"/>
</dbReference>
<feature type="coiled-coil region" evidence="2">
    <location>
        <begin position="70"/>
        <end position="153"/>
    </location>
</feature>
<evidence type="ECO:0000256" key="2">
    <source>
        <dbReference type="SAM" id="Coils"/>
    </source>
</evidence>
<evidence type="ECO:0000313" key="4">
    <source>
        <dbReference type="Proteomes" id="UP000095287"/>
    </source>
</evidence>
<proteinExistence type="predicted"/>
<dbReference type="InterPro" id="IPR000504">
    <property type="entry name" value="RRM_dom"/>
</dbReference>
<evidence type="ECO:0000256" key="1">
    <source>
        <dbReference type="PROSITE-ProRule" id="PRU00176"/>
    </source>
</evidence>
<dbReference type="PROSITE" id="PS50102">
    <property type="entry name" value="RRM"/>
    <property type="match status" value="1"/>
</dbReference>
<organism evidence="4 5">
    <name type="scientific">Steinernema glaseri</name>
    <dbReference type="NCBI Taxonomy" id="37863"/>
    <lineage>
        <taxon>Eukaryota</taxon>
        <taxon>Metazoa</taxon>
        <taxon>Ecdysozoa</taxon>
        <taxon>Nematoda</taxon>
        <taxon>Chromadorea</taxon>
        <taxon>Rhabditida</taxon>
        <taxon>Tylenchina</taxon>
        <taxon>Panagrolaimomorpha</taxon>
        <taxon>Strongyloidoidea</taxon>
        <taxon>Steinernematidae</taxon>
        <taxon>Steinernema</taxon>
    </lineage>
</organism>
<dbReference type="WBParaSite" id="L893_g23294.t1">
    <property type="protein sequence ID" value="L893_g23294.t1"/>
    <property type="gene ID" value="L893_g23294"/>
</dbReference>
<dbReference type="InterPro" id="IPR035979">
    <property type="entry name" value="RBD_domain_sf"/>
</dbReference>
<feature type="domain" description="RRM" evidence="3">
    <location>
        <begin position="220"/>
        <end position="299"/>
    </location>
</feature>
<reference evidence="5" key="1">
    <citation type="submission" date="2016-11" db="UniProtKB">
        <authorList>
            <consortium name="WormBaseParasite"/>
        </authorList>
    </citation>
    <scope>IDENTIFICATION</scope>
</reference>
<dbReference type="Gene3D" id="3.30.70.330">
    <property type="match status" value="1"/>
</dbReference>
<keyword evidence="4" id="KW-1185">Reference proteome</keyword>
<accession>A0A1I7Z6E7</accession>
<dbReference type="AlphaFoldDB" id="A0A1I7Z6E7"/>